<dbReference type="InterPro" id="IPR036291">
    <property type="entry name" value="NAD(P)-bd_dom_sf"/>
</dbReference>
<comment type="similarity">
    <text evidence="1">Belongs to the short-chain dehydrogenases/reductases (SDR) family.</text>
</comment>
<dbReference type="GO" id="GO:0016491">
    <property type="term" value="F:oxidoreductase activity"/>
    <property type="evidence" value="ECO:0007669"/>
    <property type="project" value="UniProtKB-KW"/>
</dbReference>
<gene>
    <name evidence="3" type="ORF">B7463_g8733</name>
</gene>
<dbReference type="PANTHER" id="PTHR24320">
    <property type="entry name" value="RETINOL DEHYDROGENASE"/>
    <property type="match status" value="1"/>
</dbReference>
<feature type="non-terminal residue" evidence="3">
    <location>
        <position position="257"/>
    </location>
</feature>
<feature type="non-terminal residue" evidence="3">
    <location>
        <position position="1"/>
    </location>
</feature>
<dbReference type="OMA" id="CYDKWQA"/>
<name>A0A3E2H304_SCYLI</name>
<comment type="caution">
    <text evidence="3">The sequence shown here is derived from an EMBL/GenBank/DDBJ whole genome shotgun (WGS) entry which is preliminary data.</text>
</comment>
<protein>
    <submittedName>
        <fullName evidence="3">Uncharacterized protein</fullName>
    </submittedName>
</protein>
<evidence type="ECO:0000313" key="3">
    <source>
        <dbReference type="EMBL" id="RFU27612.1"/>
    </source>
</evidence>
<keyword evidence="2" id="KW-0560">Oxidoreductase</keyword>
<dbReference type="EMBL" id="NCSJ02000198">
    <property type="protein sequence ID" value="RFU27612.1"/>
    <property type="molecule type" value="Genomic_DNA"/>
</dbReference>
<evidence type="ECO:0000313" key="4">
    <source>
        <dbReference type="Proteomes" id="UP000258309"/>
    </source>
</evidence>
<proteinExistence type="inferred from homology"/>
<dbReference type="STRING" id="5539.A0A3E2H304"/>
<evidence type="ECO:0000256" key="2">
    <source>
        <dbReference type="ARBA" id="ARBA00023002"/>
    </source>
</evidence>
<dbReference type="OrthoDB" id="191139at2759"/>
<reference evidence="3 4" key="1">
    <citation type="submission" date="2018-05" db="EMBL/GenBank/DDBJ databases">
        <title>Draft genome sequence of Scytalidium lignicola DSM 105466, a ubiquitous saprotrophic fungus.</title>
        <authorList>
            <person name="Buettner E."/>
            <person name="Gebauer A.M."/>
            <person name="Hofrichter M."/>
            <person name="Liers C."/>
            <person name="Kellner H."/>
        </authorList>
    </citation>
    <scope>NUCLEOTIDE SEQUENCE [LARGE SCALE GENOMIC DNA]</scope>
    <source>
        <strain evidence="3 4">DSM 105466</strain>
    </source>
</reference>
<dbReference type="PANTHER" id="PTHR24320:SF283">
    <property type="entry name" value="RETINOL DEHYDROGENASE 11"/>
    <property type="match status" value="1"/>
</dbReference>
<organism evidence="3 4">
    <name type="scientific">Scytalidium lignicola</name>
    <name type="common">Hyphomycete</name>
    <dbReference type="NCBI Taxonomy" id="5539"/>
    <lineage>
        <taxon>Eukaryota</taxon>
        <taxon>Fungi</taxon>
        <taxon>Dikarya</taxon>
        <taxon>Ascomycota</taxon>
        <taxon>Pezizomycotina</taxon>
        <taxon>Leotiomycetes</taxon>
        <taxon>Leotiomycetes incertae sedis</taxon>
        <taxon>Scytalidium</taxon>
    </lineage>
</organism>
<dbReference type="Gene3D" id="3.40.50.720">
    <property type="entry name" value="NAD(P)-binding Rossmann-like Domain"/>
    <property type="match status" value="1"/>
</dbReference>
<dbReference type="AlphaFoldDB" id="A0A3E2H304"/>
<dbReference type="Proteomes" id="UP000258309">
    <property type="component" value="Unassembled WGS sequence"/>
</dbReference>
<accession>A0A3E2H304</accession>
<keyword evidence="4" id="KW-1185">Reference proteome</keyword>
<sequence>MANTEPSKPFGPFTEGLEIASAYKDFIKGKTIFITGVAANSLGGEAALAIATSLPALLILSARNSSRAELIASKIRALHPFVSTPKISINVVINSAAIMAAPYSKTADGFESQFEICHLAHFLATNLILAKGLLGDGGRVVNVTSTGHRFSDVRREDPGFSNGESYNQWRAYGQAKTANMLFSIALADSKMLQKRRITSFSIHPGMTRETLQQGVSTYLVWAFDPDIINYNGAYLEDCQIRKPRLAYAGSLERAHCL</sequence>
<dbReference type="SUPFAM" id="SSF51735">
    <property type="entry name" value="NAD(P)-binding Rossmann-fold domains"/>
    <property type="match status" value="1"/>
</dbReference>
<evidence type="ECO:0000256" key="1">
    <source>
        <dbReference type="ARBA" id="ARBA00006484"/>
    </source>
</evidence>